<evidence type="ECO:0000259" key="1">
    <source>
        <dbReference type="PROSITE" id="PS50948"/>
    </source>
</evidence>
<gene>
    <name evidence="2" type="ORF">DGYR_LOCUS13688</name>
</gene>
<organism evidence="2 3">
    <name type="scientific">Dimorphilus gyrociliatus</name>
    <dbReference type="NCBI Taxonomy" id="2664684"/>
    <lineage>
        <taxon>Eukaryota</taxon>
        <taxon>Metazoa</taxon>
        <taxon>Spiralia</taxon>
        <taxon>Lophotrochozoa</taxon>
        <taxon>Annelida</taxon>
        <taxon>Polychaeta</taxon>
        <taxon>Polychaeta incertae sedis</taxon>
        <taxon>Dinophilidae</taxon>
        <taxon>Dimorphilus</taxon>
    </lineage>
</organism>
<dbReference type="Proteomes" id="UP000549394">
    <property type="component" value="Unassembled WGS sequence"/>
</dbReference>
<dbReference type="InterPro" id="IPR003609">
    <property type="entry name" value="Pan_app"/>
</dbReference>
<dbReference type="SUPFAM" id="SSF57414">
    <property type="entry name" value="Hairpin loop containing domain-like"/>
    <property type="match status" value="1"/>
</dbReference>
<dbReference type="PROSITE" id="PS50948">
    <property type="entry name" value="PAN"/>
    <property type="match status" value="1"/>
</dbReference>
<dbReference type="CDD" id="cd01099">
    <property type="entry name" value="PAN_AP_HGF"/>
    <property type="match status" value="1"/>
</dbReference>
<dbReference type="Gene3D" id="3.50.4.10">
    <property type="entry name" value="Hepatocyte Growth Factor"/>
    <property type="match status" value="1"/>
</dbReference>
<proteinExistence type="predicted"/>
<dbReference type="Gene3D" id="2.60.120.260">
    <property type="entry name" value="Galactose-binding domain-like"/>
    <property type="match status" value="1"/>
</dbReference>
<comment type="caution">
    <text evidence="2">The sequence shown here is derived from an EMBL/GenBank/DDBJ whole genome shotgun (WGS) entry which is preliminary data.</text>
</comment>
<dbReference type="Pfam" id="PF00024">
    <property type="entry name" value="PAN_1"/>
    <property type="match status" value="1"/>
</dbReference>
<evidence type="ECO:0000313" key="3">
    <source>
        <dbReference type="Proteomes" id="UP000549394"/>
    </source>
</evidence>
<accession>A0A7I8WE83</accession>
<sequence>MGLAYKNGKYAWPDGSTLPTDEIIRWDTSVGSGACGGFHKSSGFWIKLSCTLNSILISCEKEVILPVNEKIGQLWTVITAASLSTTSSKLVYKSDYNTRFDCLMACNEEIRFTCISFAFDTNTKDCILYSTNTYSKNTYLKRDVDDEDKLYFETIYPGECFQRLIEERVLGIKWNVSSEYDLSTDKSKLPLHLRKGPKDNVALGETAFQKTTKGDNKANLAIDGISLSGATLGYCAIGEFTDNPWEEDSIVALIALLVNNAGWPITSQLYQKLILVFPYIFLIQLVT</sequence>
<dbReference type="EMBL" id="CAJFCJ010000049">
    <property type="protein sequence ID" value="CAD5126445.1"/>
    <property type="molecule type" value="Genomic_DNA"/>
</dbReference>
<keyword evidence="3" id="KW-1185">Reference proteome</keyword>
<evidence type="ECO:0000313" key="2">
    <source>
        <dbReference type="EMBL" id="CAD5126445.1"/>
    </source>
</evidence>
<feature type="domain" description="Apple" evidence="1">
    <location>
        <begin position="59"/>
        <end position="156"/>
    </location>
</feature>
<dbReference type="AlphaFoldDB" id="A0A7I8WE83"/>
<protein>
    <submittedName>
        <fullName evidence="2">DgyrCDS14574</fullName>
    </submittedName>
</protein>
<name>A0A7I8WE83_9ANNE</name>
<reference evidence="2 3" key="1">
    <citation type="submission" date="2020-08" db="EMBL/GenBank/DDBJ databases">
        <authorList>
            <person name="Hejnol A."/>
        </authorList>
    </citation>
    <scope>NUCLEOTIDE SEQUENCE [LARGE SCALE GENOMIC DNA]</scope>
</reference>